<accession>A0A5C1QIA3</accession>
<dbReference type="InterPro" id="IPR017853">
    <property type="entry name" value="GH"/>
</dbReference>
<reference evidence="17 18" key="1">
    <citation type="submission" date="2019-02" db="EMBL/GenBank/DDBJ databases">
        <title>Complete Genome Sequence and Methylome Analysis of free living Spirochaetas.</title>
        <authorList>
            <person name="Fomenkov A."/>
            <person name="Dubinina G."/>
            <person name="Leshcheva N."/>
            <person name="Mikheeva N."/>
            <person name="Grabovich M."/>
            <person name="Vincze T."/>
            <person name="Roberts R.J."/>
        </authorList>
    </citation>
    <scope>NUCLEOTIDE SEQUENCE [LARGE SCALE GENOMIC DNA]</scope>
    <source>
        <strain evidence="17 18">K2</strain>
    </source>
</reference>
<keyword evidence="8" id="KW-0325">Glycoprotein</keyword>
<dbReference type="EC" id="3.2.1.25" evidence="5"/>
<dbReference type="Pfam" id="PF22666">
    <property type="entry name" value="Glyco_hydro_2_N2"/>
    <property type="match status" value="1"/>
</dbReference>
<dbReference type="InterPro" id="IPR041447">
    <property type="entry name" value="Mannosidase_ig"/>
</dbReference>
<dbReference type="KEGG" id="ock:EXM22_03130"/>
<evidence type="ECO:0000259" key="15">
    <source>
        <dbReference type="Pfam" id="PF17786"/>
    </source>
</evidence>
<dbReference type="Pfam" id="PF17786">
    <property type="entry name" value="Mannosidase_ig"/>
    <property type="match status" value="1"/>
</dbReference>
<dbReference type="PANTHER" id="PTHR43730:SF1">
    <property type="entry name" value="BETA-MANNOSIDASE"/>
    <property type="match status" value="1"/>
</dbReference>
<evidence type="ECO:0000313" key="17">
    <source>
        <dbReference type="EMBL" id="QEN07028.1"/>
    </source>
</evidence>
<dbReference type="InterPro" id="IPR050887">
    <property type="entry name" value="Beta-mannosidase_GH2"/>
</dbReference>
<keyword evidence="18" id="KW-1185">Reference proteome</keyword>
<evidence type="ECO:0000256" key="11">
    <source>
        <dbReference type="ARBA" id="ARBA00041069"/>
    </source>
</evidence>
<dbReference type="RefSeq" id="WP_149485110.1">
    <property type="nucleotide sequence ID" value="NZ_CP036150.1"/>
</dbReference>
<dbReference type="GO" id="GO:0005576">
    <property type="term" value="C:extracellular region"/>
    <property type="evidence" value="ECO:0007669"/>
    <property type="project" value="UniProtKB-SubCell"/>
</dbReference>
<dbReference type="OrthoDB" id="9801077at2"/>
<dbReference type="EMBL" id="CP036150">
    <property type="protein sequence ID" value="QEN07028.1"/>
    <property type="molecule type" value="Genomic_DNA"/>
</dbReference>
<evidence type="ECO:0000256" key="2">
    <source>
        <dbReference type="ARBA" id="ARBA00004613"/>
    </source>
</evidence>
<dbReference type="GO" id="GO:0004567">
    <property type="term" value="F:beta-mannosidase activity"/>
    <property type="evidence" value="ECO:0007669"/>
    <property type="project" value="UniProtKB-EC"/>
</dbReference>
<keyword evidence="6" id="KW-0964">Secreted</keyword>
<dbReference type="GO" id="GO:0006516">
    <property type="term" value="P:glycoprotein catabolic process"/>
    <property type="evidence" value="ECO:0007669"/>
    <property type="project" value="TreeGrafter"/>
</dbReference>
<dbReference type="InterPro" id="IPR036156">
    <property type="entry name" value="Beta-gal/glucu_dom_sf"/>
</dbReference>
<keyword evidence="9" id="KW-0326">Glycosidase</keyword>
<evidence type="ECO:0000259" key="14">
    <source>
        <dbReference type="Pfam" id="PF17753"/>
    </source>
</evidence>
<feature type="domain" description="Mannosidase Ig/CBM-like" evidence="15">
    <location>
        <begin position="641"/>
        <end position="723"/>
    </location>
</feature>
<sequence>MRKIDLTGTWSLKSTDGKIQTEIELPGDVLTALIAAKIIPHPYKGRNELEVQWVNQLDWVLEKDIEIEESFENLQTFYAEVLDTVARVEVNSQEIGRSDNMFIPARFPLDKALKKGSNKICIYLDSPEKTACDRAEDYPYPVPTTSAPVASPHRNFLRKVPCHAGWDWGPCLMTSGVYRKLELNFSDTRLENIHTDLQAEGEEWTVRVRGEIISAKDQESELIMSLAGCELRETTDLTEGLQSFDKTLTIKSPSLWWPNGEGEQKLYPLKISVGDSEKTLNIGFRTIEVINQEDETGLSMYFRVNGRDIFAKGANWIPTDALPAGQDQAKVQNLLESASKVHMNMLRVWGGGQYESEEFYELCDQLGLLVWQDFMFACSLYPTNSEFLDSVDREVRSQIPRLKNHACLALFCGNNEDVGALTWYEESRKNRDLYIIDYDRLNQGVIAKAVKELAPGHTWWPSSPSGGENDYSDCWHDDTRGDMHYWSVWHEGKPFESFYDILPRFCSEFGFQSFPAFNTVKEYAPEEEWNVTSPVMMHHQKNLKGNEIIISTLSRYFRFPQKFTDFLYLSQVQQAWAIQTAVEYWRANRPSCMGALYWQLNDNWPVASWASIDYTGAWKLLHYGAARFFAPLHIAGWVKDGKITIAAMNDKDHSVKARAVLNYRNFKGEIIQTLTRDLDLEPRSSKQFYSTDLPEESKRQHEFLEMKMEWETGTTSNVLLFDVPRMCTLEAAEISMRGRESQNNTTRTIELTTDKPAFYLYLTCPEGGSFSDNGFHLMPGEIKVVDYTPGNETEGKLEEVELTHLRQSY</sequence>
<comment type="subunit">
    <text evidence="4">Homodimer.</text>
</comment>
<dbReference type="Gene3D" id="3.20.20.80">
    <property type="entry name" value="Glycosidases"/>
    <property type="match status" value="1"/>
</dbReference>
<dbReference type="PANTHER" id="PTHR43730">
    <property type="entry name" value="BETA-MANNOSIDASE"/>
    <property type="match status" value="1"/>
</dbReference>
<comment type="pathway">
    <text evidence="3">Glycan metabolism; N-glycan degradation.</text>
</comment>
<evidence type="ECO:0000256" key="4">
    <source>
        <dbReference type="ARBA" id="ARBA00011738"/>
    </source>
</evidence>
<dbReference type="SUPFAM" id="SSF49303">
    <property type="entry name" value="beta-Galactosidase/glucuronidase domain"/>
    <property type="match status" value="2"/>
</dbReference>
<protein>
    <recommendedName>
        <fullName evidence="11">Beta-mannosidase B</fullName>
        <ecNumber evidence="5">3.2.1.25</ecNumber>
    </recommendedName>
    <alternativeName>
        <fullName evidence="12">Mannanase B</fullName>
    </alternativeName>
</protein>
<dbReference type="InterPro" id="IPR013783">
    <property type="entry name" value="Ig-like_fold"/>
</dbReference>
<feature type="domain" description="Glycoside hydrolase family 2 immunoglobulin-like beta-sandwich" evidence="13">
    <location>
        <begin position="195"/>
        <end position="285"/>
    </location>
</feature>
<comment type="similarity">
    <text evidence="10">Belongs to the glycosyl hydrolase 2 family. Beta-mannosidase B subfamily.</text>
</comment>
<evidence type="ECO:0000256" key="10">
    <source>
        <dbReference type="ARBA" id="ARBA00038429"/>
    </source>
</evidence>
<evidence type="ECO:0000313" key="18">
    <source>
        <dbReference type="Proteomes" id="UP000324209"/>
    </source>
</evidence>
<feature type="domain" description="Beta-mannosidase Ig-fold" evidence="14">
    <location>
        <begin position="740"/>
        <end position="805"/>
    </location>
</feature>
<feature type="domain" description="Beta-mannosidase-like galactose-binding" evidence="16">
    <location>
        <begin position="10"/>
        <end position="179"/>
    </location>
</feature>
<evidence type="ECO:0000259" key="16">
    <source>
        <dbReference type="Pfam" id="PF22666"/>
    </source>
</evidence>
<comment type="subcellular location">
    <subcellularLocation>
        <location evidence="2">Secreted</location>
    </subcellularLocation>
</comment>
<proteinExistence type="inferred from homology"/>
<evidence type="ECO:0000256" key="9">
    <source>
        <dbReference type="ARBA" id="ARBA00023295"/>
    </source>
</evidence>
<dbReference type="Pfam" id="PF00703">
    <property type="entry name" value="Glyco_hydro_2"/>
    <property type="match status" value="1"/>
</dbReference>
<evidence type="ECO:0000256" key="5">
    <source>
        <dbReference type="ARBA" id="ARBA00012754"/>
    </source>
</evidence>
<dbReference type="GO" id="GO:0005975">
    <property type="term" value="P:carbohydrate metabolic process"/>
    <property type="evidence" value="ECO:0007669"/>
    <property type="project" value="InterPro"/>
</dbReference>
<dbReference type="InterPro" id="IPR008979">
    <property type="entry name" value="Galactose-bd-like_sf"/>
</dbReference>
<dbReference type="SUPFAM" id="SSF49785">
    <property type="entry name" value="Galactose-binding domain-like"/>
    <property type="match status" value="1"/>
</dbReference>
<dbReference type="InterPro" id="IPR054593">
    <property type="entry name" value="Beta-mannosidase-like_N2"/>
</dbReference>
<dbReference type="Gene3D" id="2.60.40.10">
    <property type="entry name" value="Immunoglobulins"/>
    <property type="match status" value="3"/>
</dbReference>
<organism evidence="17 18">
    <name type="scientific">Oceanispirochaeta crateris</name>
    <dbReference type="NCBI Taxonomy" id="2518645"/>
    <lineage>
        <taxon>Bacteria</taxon>
        <taxon>Pseudomonadati</taxon>
        <taxon>Spirochaetota</taxon>
        <taxon>Spirochaetia</taxon>
        <taxon>Spirochaetales</taxon>
        <taxon>Spirochaetaceae</taxon>
        <taxon>Oceanispirochaeta</taxon>
    </lineage>
</organism>
<dbReference type="Pfam" id="PF17753">
    <property type="entry name" value="Ig_mannosidase"/>
    <property type="match status" value="1"/>
</dbReference>
<dbReference type="InterPro" id="IPR006102">
    <property type="entry name" value="Ig-like_GH2"/>
</dbReference>
<dbReference type="InterPro" id="IPR041625">
    <property type="entry name" value="Beta-mannosidase_Ig"/>
</dbReference>
<dbReference type="SUPFAM" id="SSF51445">
    <property type="entry name" value="(Trans)glycosidases"/>
    <property type="match status" value="1"/>
</dbReference>
<evidence type="ECO:0000256" key="3">
    <source>
        <dbReference type="ARBA" id="ARBA00004740"/>
    </source>
</evidence>
<evidence type="ECO:0000256" key="8">
    <source>
        <dbReference type="ARBA" id="ARBA00023180"/>
    </source>
</evidence>
<dbReference type="Proteomes" id="UP000324209">
    <property type="component" value="Chromosome"/>
</dbReference>
<evidence type="ECO:0000256" key="7">
    <source>
        <dbReference type="ARBA" id="ARBA00022801"/>
    </source>
</evidence>
<evidence type="ECO:0000259" key="13">
    <source>
        <dbReference type="Pfam" id="PF00703"/>
    </source>
</evidence>
<dbReference type="AlphaFoldDB" id="A0A5C1QIA3"/>
<evidence type="ECO:0000256" key="1">
    <source>
        <dbReference type="ARBA" id="ARBA00000829"/>
    </source>
</evidence>
<name>A0A5C1QIA3_9SPIO</name>
<keyword evidence="7 17" id="KW-0378">Hydrolase</keyword>
<comment type="catalytic activity">
    <reaction evidence="1">
        <text>Hydrolysis of terminal, non-reducing beta-D-mannose residues in beta-D-mannosides.</text>
        <dbReference type="EC" id="3.2.1.25"/>
    </reaction>
</comment>
<dbReference type="Gene3D" id="2.60.120.260">
    <property type="entry name" value="Galactose-binding domain-like"/>
    <property type="match status" value="1"/>
</dbReference>
<dbReference type="FunFam" id="3.20.20.80:FF:000050">
    <property type="entry name" value="Beta-mannosidase B"/>
    <property type="match status" value="1"/>
</dbReference>
<evidence type="ECO:0000256" key="12">
    <source>
        <dbReference type="ARBA" id="ARBA00041614"/>
    </source>
</evidence>
<evidence type="ECO:0000256" key="6">
    <source>
        <dbReference type="ARBA" id="ARBA00022525"/>
    </source>
</evidence>
<gene>
    <name evidence="17" type="ORF">EXM22_03130</name>
</gene>